<dbReference type="SUPFAM" id="SSF57850">
    <property type="entry name" value="RING/U-box"/>
    <property type="match status" value="1"/>
</dbReference>
<reference evidence="4" key="1">
    <citation type="journal article" date="2020" name="Stud. Mycol.">
        <title>101 Dothideomycetes genomes: a test case for predicting lifestyles and emergence of pathogens.</title>
        <authorList>
            <person name="Haridas S."/>
            <person name="Albert R."/>
            <person name="Binder M."/>
            <person name="Bloem J."/>
            <person name="Labutti K."/>
            <person name="Salamov A."/>
            <person name="Andreopoulos B."/>
            <person name="Baker S."/>
            <person name="Barry K."/>
            <person name="Bills G."/>
            <person name="Bluhm B."/>
            <person name="Cannon C."/>
            <person name="Castanera R."/>
            <person name="Culley D."/>
            <person name="Daum C."/>
            <person name="Ezra D."/>
            <person name="Gonzalez J."/>
            <person name="Henrissat B."/>
            <person name="Kuo A."/>
            <person name="Liang C."/>
            <person name="Lipzen A."/>
            <person name="Lutzoni F."/>
            <person name="Magnuson J."/>
            <person name="Mondo S."/>
            <person name="Nolan M."/>
            <person name="Ohm R."/>
            <person name="Pangilinan J."/>
            <person name="Park H.-J."/>
            <person name="Ramirez L."/>
            <person name="Alfaro M."/>
            <person name="Sun H."/>
            <person name="Tritt A."/>
            <person name="Yoshinaga Y."/>
            <person name="Zwiers L.-H."/>
            <person name="Turgeon B."/>
            <person name="Goodwin S."/>
            <person name="Spatafora J."/>
            <person name="Crous P."/>
            <person name="Grigoriev I."/>
        </authorList>
    </citation>
    <scope>NUCLEOTIDE SEQUENCE</scope>
    <source>
        <strain evidence="4">ATCC 16933</strain>
    </source>
</reference>
<dbReference type="PANTHER" id="PTHR13063">
    <property type="entry name" value="ENOS INTERACTING PROTEIN"/>
    <property type="match status" value="1"/>
</dbReference>
<dbReference type="InterPro" id="IPR013083">
    <property type="entry name" value="Znf_RING/FYVE/PHD"/>
</dbReference>
<keyword evidence="1" id="KW-0479">Metal-binding</keyword>
<protein>
    <recommendedName>
        <fullName evidence="3">RING-type domain-containing protein</fullName>
    </recommendedName>
</protein>
<sequence>MAHSKRNTSLAFFTAHERNQLRTHWGSQSSQLTRDSFLPFGSCLLCLLPARDPVACGIGGEIFCRECAVSNLLAQRDEIARAGREKERREKEEEERRKREEEEEREREIKEFEAVQAGLERRRARSEARRGVRGEEKEQERERQTKGTKRKFELDEEELSRVAREDRLRARREMSEEKKEAAAKAHLPSFWVPSQTPNADANTESSSAAPKATSASKPTPLCPASVAATNMAAHPFSLKSLVTVQFSTEKDSKTGDSVPSCPACRKSLSNATKAMLAIPCGHVLCLPCTKQFLPDPSSSHKLDPHDPHDPAAAPPARRCYVCEADLSGGADDTPADKKSGKEGKKHKKHKKDKGGLKPGMVQIRSEGTGYAGGGKNVVKKEGVAFQC</sequence>
<proteinExistence type="predicted"/>
<feature type="domain" description="RING-type" evidence="3">
    <location>
        <begin position="261"/>
        <end position="323"/>
    </location>
</feature>
<dbReference type="GO" id="GO:0005634">
    <property type="term" value="C:nucleus"/>
    <property type="evidence" value="ECO:0007669"/>
    <property type="project" value="TreeGrafter"/>
</dbReference>
<dbReference type="Gene3D" id="3.30.40.10">
    <property type="entry name" value="Zinc/RING finger domain, C3HC4 (zinc finger)"/>
    <property type="match status" value="1"/>
</dbReference>
<dbReference type="InterPro" id="IPR016818">
    <property type="entry name" value="NOSIP"/>
</dbReference>
<feature type="compositionally biased region" description="Basic and acidic residues" evidence="2">
    <location>
        <begin position="170"/>
        <end position="183"/>
    </location>
</feature>
<dbReference type="GO" id="GO:0061630">
    <property type="term" value="F:ubiquitin protein ligase activity"/>
    <property type="evidence" value="ECO:0007669"/>
    <property type="project" value="InterPro"/>
</dbReference>
<dbReference type="OrthoDB" id="116827at2759"/>
<dbReference type="PROSITE" id="PS50089">
    <property type="entry name" value="ZF_RING_2"/>
    <property type="match status" value="1"/>
</dbReference>
<evidence type="ECO:0000313" key="4">
    <source>
        <dbReference type="EMBL" id="KAF2456471.1"/>
    </source>
</evidence>
<feature type="compositionally biased region" description="Low complexity" evidence="2">
    <location>
        <begin position="205"/>
        <end position="219"/>
    </location>
</feature>
<evidence type="ECO:0000256" key="1">
    <source>
        <dbReference type="PROSITE-ProRule" id="PRU00175"/>
    </source>
</evidence>
<name>A0A6A6NXP1_9PEZI</name>
<dbReference type="EMBL" id="MU001683">
    <property type="protein sequence ID" value="KAF2456471.1"/>
    <property type="molecule type" value="Genomic_DNA"/>
</dbReference>
<evidence type="ECO:0000313" key="5">
    <source>
        <dbReference type="Proteomes" id="UP000799766"/>
    </source>
</evidence>
<dbReference type="GO" id="GO:0008270">
    <property type="term" value="F:zinc ion binding"/>
    <property type="evidence" value="ECO:0007669"/>
    <property type="project" value="UniProtKB-KW"/>
</dbReference>
<gene>
    <name evidence="4" type="ORF">BDY21DRAFT_287969</name>
</gene>
<keyword evidence="1" id="KW-0863">Zinc-finger</keyword>
<dbReference type="Proteomes" id="UP000799766">
    <property type="component" value="Unassembled WGS sequence"/>
</dbReference>
<feature type="region of interest" description="Disordered" evidence="2">
    <location>
        <begin position="330"/>
        <end position="374"/>
    </location>
</feature>
<dbReference type="InterPro" id="IPR001841">
    <property type="entry name" value="Znf_RING"/>
</dbReference>
<organism evidence="4 5">
    <name type="scientific">Lineolata rhizophorae</name>
    <dbReference type="NCBI Taxonomy" id="578093"/>
    <lineage>
        <taxon>Eukaryota</taxon>
        <taxon>Fungi</taxon>
        <taxon>Dikarya</taxon>
        <taxon>Ascomycota</taxon>
        <taxon>Pezizomycotina</taxon>
        <taxon>Dothideomycetes</taxon>
        <taxon>Dothideomycetes incertae sedis</taxon>
        <taxon>Lineolatales</taxon>
        <taxon>Lineolataceae</taxon>
        <taxon>Lineolata</taxon>
    </lineage>
</organism>
<evidence type="ECO:0000259" key="3">
    <source>
        <dbReference type="PROSITE" id="PS50089"/>
    </source>
</evidence>
<feature type="region of interest" description="Disordered" evidence="2">
    <location>
        <begin position="82"/>
        <end position="157"/>
    </location>
</feature>
<feature type="compositionally biased region" description="Basic residues" evidence="2">
    <location>
        <begin position="343"/>
        <end position="352"/>
    </location>
</feature>
<dbReference type="AlphaFoldDB" id="A0A6A6NXP1"/>
<accession>A0A6A6NXP1</accession>
<feature type="compositionally biased region" description="Polar residues" evidence="2">
    <location>
        <begin position="192"/>
        <end position="204"/>
    </location>
</feature>
<feature type="region of interest" description="Disordered" evidence="2">
    <location>
        <begin position="170"/>
        <end position="221"/>
    </location>
</feature>
<keyword evidence="5" id="KW-1185">Reference proteome</keyword>
<keyword evidence="1" id="KW-0862">Zinc</keyword>
<evidence type="ECO:0000256" key="2">
    <source>
        <dbReference type="SAM" id="MobiDB-lite"/>
    </source>
</evidence>
<dbReference type="PANTHER" id="PTHR13063:SF10">
    <property type="entry name" value="NITRIC OXIDE SYNTHASE-INTERACTING PROTEIN"/>
    <property type="match status" value="1"/>
</dbReference>